<dbReference type="PANTHER" id="PTHR11165">
    <property type="entry name" value="SKP1"/>
    <property type="match status" value="1"/>
</dbReference>
<evidence type="ECO:0000256" key="3">
    <source>
        <dbReference type="ARBA" id="ARBA00022786"/>
    </source>
</evidence>
<dbReference type="EMBL" id="JARYMX010000004">
    <property type="protein sequence ID" value="KAJ9550286.1"/>
    <property type="molecule type" value="Genomic_DNA"/>
</dbReference>
<feature type="signal peptide" evidence="4">
    <location>
        <begin position="1"/>
        <end position="23"/>
    </location>
</feature>
<evidence type="ECO:0000256" key="2">
    <source>
        <dbReference type="ARBA" id="ARBA00009993"/>
    </source>
</evidence>
<evidence type="ECO:0000256" key="4">
    <source>
        <dbReference type="SAM" id="SignalP"/>
    </source>
</evidence>
<accession>A0AA38T847</accession>
<comment type="similarity">
    <text evidence="2">Belongs to the SKP1 family.</text>
</comment>
<dbReference type="Pfam" id="PF03931">
    <property type="entry name" value="Skp1_POZ"/>
    <property type="match status" value="1"/>
</dbReference>
<keyword evidence="3" id="KW-0833">Ubl conjugation pathway</keyword>
<feature type="domain" description="SKP1 component dimerisation" evidence="5">
    <location>
        <begin position="138"/>
        <end position="185"/>
    </location>
</feature>
<evidence type="ECO:0000313" key="8">
    <source>
        <dbReference type="Proteomes" id="UP001172457"/>
    </source>
</evidence>
<evidence type="ECO:0008006" key="9">
    <source>
        <dbReference type="Google" id="ProtNLM"/>
    </source>
</evidence>
<dbReference type="SUPFAM" id="SSF54695">
    <property type="entry name" value="POZ domain"/>
    <property type="match status" value="1"/>
</dbReference>
<comment type="caution">
    <text evidence="7">The sequence shown here is derived from an EMBL/GenBank/DDBJ whole genome shotgun (WGS) entry which is preliminary data.</text>
</comment>
<feature type="chain" id="PRO_5041425275" description="SKP1-like protein" evidence="4">
    <location>
        <begin position="24"/>
        <end position="202"/>
    </location>
</feature>
<keyword evidence="4" id="KW-0732">Signal</keyword>
<dbReference type="SUPFAM" id="SSF81382">
    <property type="entry name" value="Skp1 dimerisation domain-like"/>
    <property type="match status" value="1"/>
</dbReference>
<evidence type="ECO:0000313" key="7">
    <source>
        <dbReference type="EMBL" id="KAJ9550286.1"/>
    </source>
</evidence>
<dbReference type="InterPro" id="IPR001232">
    <property type="entry name" value="SKP1-like"/>
</dbReference>
<dbReference type="InterPro" id="IPR016072">
    <property type="entry name" value="Skp1_comp_dimer"/>
</dbReference>
<dbReference type="GO" id="GO:0009867">
    <property type="term" value="P:jasmonic acid mediated signaling pathway"/>
    <property type="evidence" value="ECO:0007669"/>
    <property type="project" value="UniProtKB-ARBA"/>
</dbReference>
<keyword evidence="8" id="KW-1185">Reference proteome</keyword>
<dbReference type="GO" id="GO:0006511">
    <property type="term" value="P:ubiquitin-dependent protein catabolic process"/>
    <property type="evidence" value="ECO:0007669"/>
    <property type="project" value="InterPro"/>
</dbReference>
<dbReference type="Pfam" id="PF01466">
    <property type="entry name" value="Skp1"/>
    <property type="match status" value="1"/>
</dbReference>
<feature type="domain" description="SKP1 component POZ" evidence="6">
    <location>
        <begin position="35"/>
        <end position="95"/>
    </location>
</feature>
<dbReference type="InterPro" id="IPR016073">
    <property type="entry name" value="Skp1_comp_POZ"/>
</dbReference>
<gene>
    <name evidence="7" type="ORF">OSB04_014331</name>
</gene>
<sequence length="202" mass="22887">MSPNLQFFLFIFISISALTTVSSRPIATTPLTKRLVLKSSDGEKFDVELQVAMQSETIRRMIVDDGGVSGEIVLSFRNITGETMAKVVEYCKKHVYYDGATNNVTAMDEMKAFDKEFVNVHYEILFRVFLAANDLKLKNLHDLVGGTIGNMMLGKGPEEIRKMFNINQDSCVDHLAKEEHLRENNWPKFHDTTSLTQDKMTA</sequence>
<evidence type="ECO:0000259" key="6">
    <source>
        <dbReference type="Pfam" id="PF03931"/>
    </source>
</evidence>
<organism evidence="7 8">
    <name type="scientific">Centaurea solstitialis</name>
    <name type="common">yellow star-thistle</name>
    <dbReference type="NCBI Taxonomy" id="347529"/>
    <lineage>
        <taxon>Eukaryota</taxon>
        <taxon>Viridiplantae</taxon>
        <taxon>Streptophyta</taxon>
        <taxon>Embryophyta</taxon>
        <taxon>Tracheophyta</taxon>
        <taxon>Spermatophyta</taxon>
        <taxon>Magnoliopsida</taxon>
        <taxon>eudicotyledons</taxon>
        <taxon>Gunneridae</taxon>
        <taxon>Pentapetalae</taxon>
        <taxon>asterids</taxon>
        <taxon>campanulids</taxon>
        <taxon>Asterales</taxon>
        <taxon>Asteraceae</taxon>
        <taxon>Carduoideae</taxon>
        <taxon>Cardueae</taxon>
        <taxon>Centaureinae</taxon>
        <taxon>Centaurea</taxon>
    </lineage>
</organism>
<dbReference type="InterPro" id="IPR016897">
    <property type="entry name" value="SKP1"/>
</dbReference>
<evidence type="ECO:0000259" key="5">
    <source>
        <dbReference type="Pfam" id="PF01466"/>
    </source>
</evidence>
<comment type="pathway">
    <text evidence="1">Protein modification; protein ubiquitination.</text>
</comment>
<dbReference type="SMART" id="SM00512">
    <property type="entry name" value="Skp1"/>
    <property type="match status" value="1"/>
</dbReference>
<name>A0AA38T847_9ASTR</name>
<evidence type="ECO:0000256" key="1">
    <source>
        <dbReference type="ARBA" id="ARBA00004906"/>
    </source>
</evidence>
<dbReference type="InterPro" id="IPR036296">
    <property type="entry name" value="SKP1-like_dim_sf"/>
</dbReference>
<dbReference type="Gene3D" id="3.30.710.10">
    <property type="entry name" value="Potassium Channel Kv1.1, Chain A"/>
    <property type="match status" value="1"/>
</dbReference>
<protein>
    <recommendedName>
        <fullName evidence="9">SKP1-like protein</fullName>
    </recommendedName>
</protein>
<dbReference type="AlphaFoldDB" id="A0AA38T847"/>
<proteinExistence type="inferred from homology"/>
<dbReference type="Proteomes" id="UP001172457">
    <property type="component" value="Chromosome 4"/>
</dbReference>
<dbReference type="InterPro" id="IPR011333">
    <property type="entry name" value="SKP1/BTB/POZ_sf"/>
</dbReference>
<reference evidence="7" key="1">
    <citation type="submission" date="2023-03" db="EMBL/GenBank/DDBJ databases">
        <title>Chromosome-scale reference genome and RAD-based genetic map of yellow starthistle (Centaurea solstitialis) reveal putative structural variation and QTLs associated with invader traits.</title>
        <authorList>
            <person name="Reatini B."/>
            <person name="Cang F.A."/>
            <person name="Jiang Q."/>
            <person name="Mckibben M.T.W."/>
            <person name="Barker M.S."/>
            <person name="Rieseberg L.H."/>
            <person name="Dlugosch K.M."/>
        </authorList>
    </citation>
    <scope>NUCLEOTIDE SEQUENCE</scope>
    <source>
        <strain evidence="7">CAN-66</strain>
        <tissue evidence="7">Leaf</tissue>
    </source>
</reference>